<reference evidence="2" key="1">
    <citation type="submission" date="2025-08" db="UniProtKB">
        <authorList>
            <consortium name="RefSeq"/>
        </authorList>
    </citation>
    <scope>IDENTIFICATION</scope>
    <source>
        <tissue evidence="2">Blood</tissue>
    </source>
</reference>
<sequence length="213" mass="22680">MFLYLVVALCVFCKDGEALFYRLNSDDETAESEAGDTSLRSEDTFVAGSSGNLKFYLGASDQQGFGINEIGGDELSGSGYIGAGFKGLGLDASNSGDISLGNQNTFVDDSFGNSESNLGASEQQGFGITEIAGDGLSASESVEDGLKGFAPDASTSGIAFSLCSWEIQLDGFQIFVIFFNNILIFLFVGKLEFFDLGLEGKTFEKNVLNHKIY</sequence>
<gene>
    <name evidence="2" type="primary">LOC141579400</name>
</gene>
<evidence type="ECO:0000313" key="2">
    <source>
        <dbReference type="RefSeq" id="XP_074231125.1"/>
    </source>
</evidence>
<proteinExistence type="predicted"/>
<protein>
    <submittedName>
        <fullName evidence="2">Mucin-19-like</fullName>
    </submittedName>
</protein>
<accession>A0AC58R9C0</accession>
<dbReference type="RefSeq" id="XP_074231125.1">
    <property type="nucleotide sequence ID" value="XM_074375024.1"/>
</dbReference>
<keyword evidence="1" id="KW-1185">Reference proteome</keyword>
<organism evidence="1 2">
    <name type="scientific">Camelus bactrianus</name>
    <name type="common">Bactrian camel</name>
    <dbReference type="NCBI Taxonomy" id="9837"/>
    <lineage>
        <taxon>Eukaryota</taxon>
        <taxon>Metazoa</taxon>
        <taxon>Chordata</taxon>
        <taxon>Craniata</taxon>
        <taxon>Vertebrata</taxon>
        <taxon>Euteleostomi</taxon>
        <taxon>Mammalia</taxon>
        <taxon>Eutheria</taxon>
        <taxon>Laurasiatheria</taxon>
        <taxon>Artiodactyla</taxon>
        <taxon>Tylopoda</taxon>
        <taxon>Camelidae</taxon>
        <taxon>Camelus</taxon>
    </lineage>
</organism>
<evidence type="ECO:0000313" key="1">
    <source>
        <dbReference type="Proteomes" id="UP001732780"/>
    </source>
</evidence>
<dbReference type="Proteomes" id="UP001732780">
    <property type="component" value="Chromosome 12"/>
</dbReference>
<name>A0AC58R9C0_CAMBA</name>